<reference evidence="2 3" key="1">
    <citation type="journal article" date="2013" name="Genome Biol. Evol.">
        <title>Genomes of Stigonematalean cyanobacteria (subsection V) and the evolution of oxygenic photosynthesis from prokaryotes to plastids.</title>
        <authorList>
            <person name="Dagan T."/>
            <person name="Roettger M."/>
            <person name="Stucken K."/>
            <person name="Landan G."/>
            <person name="Koch R."/>
            <person name="Major P."/>
            <person name="Gould S.B."/>
            <person name="Goremykin V.V."/>
            <person name="Rippka R."/>
            <person name="Tandeau de Marsac N."/>
            <person name="Gugger M."/>
            <person name="Lockhart P.J."/>
            <person name="Allen J.F."/>
            <person name="Brune I."/>
            <person name="Maus I."/>
            <person name="Puhler A."/>
            <person name="Martin W.F."/>
        </authorList>
    </citation>
    <scope>NUCLEOTIDE SEQUENCE [LARGE SCALE GENOMIC DNA]</scope>
    <source>
        <strain evidence="2 3">PCC 7110</strain>
    </source>
</reference>
<keyword evidence="1" id="KW-0812">Transmembrane</keyword>
<dbReference type="RefSeq" id="WP_017747808.1">
    <property type="nucleotide sequence ID" value="NZ_KQ976354.1"/>
</dbReference>
<evidence type="ECO:0000313" key="3">
    <source>
        <dbReference type="Proteomes" id="UP000076925"/>
    </source>
</evidence>
<evidence type="ECO:0000256" key="1">
    <source>
        <dbReference type="SAM" id="Phobius"/>
    </source>
</evidence>
<protein>
    <recommendedName>
        <fullName evidence="4">AI-2E family transporter</fullName>
    </recommendedName>
</protein>
<comment type="caution">
    <text evidence="2">The sequence shown here is derived from an EMBL/GenBank/DDBJ whole genome shotgun (WGS) entry which is preliminary data.</text>
</comment>
<evidence type="ECO:0000313" key="2">
    <source>
        <dbReference type="EMBL" id="KYC35533.1"/>
    </source>
</evidence>
<dbReference type="STRING" id="128403.WA1_06835"/>
<dbReference type="Proteomes" id="UP000076925">
    <property type="component" value="Unassembled WGS sequence"/>
</dbReference>
<dbReference type="PROSITE" id="PS51257">
    <property type="entry name" value="PROKAR_LIPOPROTEIN"/>
    <property type="match status" value="1"/>
</dbReference>
<sequence length="118" mass="13621">MKLGQWIGFFTLVACLYILWQIRQLILLLFTAIVLATALNQLVLQIQKLHIKRSLAVFLSLFILIAFLVSFIWLIVPPFTKIRKKEEERGKKVGIFVYISKSNSLSSDKWVKSPCINP</sequence>
<accession>A0A139WSZ3</accession>
<feature type="transmembrane region" description="Helical" evidence="1">
    <location>
        <begin position="27"/>
        <end position="44"/>
    </location>
</feature>
<feature type="transmembrane region" description="Helical" evidence="1">
    <location>
        <begin position="6"/>
        <end position="22"/>
    </location>
</feature>
<gene>
    <name evidence="2" type="ORF">WA1_06835</name>
</gene>
<feature type="transmembrane region" description="Helical" evidence="1">
    <location>
        <begin position="56"/>
        <end position="76"/>
    </location>
</feature>
<dbReference type="EMBL" id="ANNX02000051">
    <property type="protein sequence ID" value="KYC35533.1"/>
    <property type="molecule type" value="Genomic_DNA"/>
</dbReference>
<keyword evidence="3" id="KW-1185">Reference proteome</keyword>
<evidence type="ECO:0008006" key="4">
    <source>
        <dbReference type="Google" id="ProtNLM"/>
    </source>
</evidence>
<dbReference type="AlphaFoldDB" id="A0A139WSZ3"/>
<keyword evidence="1" id="KW-1133">Transmembrane helix</keyword>
<keyword evidence="1" id="KW-0472">Membrane</keyword>
<name>A0A139WSZ3_9CYAN</name>
<organism evidence="2 3">
    <name type="scientific">Scytonema hofmannii PCC 7110</name>
    <dbReference type="NCBI Taxonomy" id="128403"/>
    <lineage>
        <taxon>Bacteria</taxon>
        <taxon>Bacillati</taxon>
        <taxon>Cyanobacteriota</taxon>
        <taxon>Cyanophyceae</taxon>
        <taxon>Nostocales</taxon>
        <taxon>Scytonemataceae</taxon>
        <taxon>Scytonema</taxon>
    </lineage>
</organism>
<proteinExistence type="predicted"/>